<dbReference type="EMBL" id="CP052766">
    <property type="protein sequence ID" value="QJR81543.1"/>
    <property type="molecule type" value="Genomic_DNA"/>
</dbReference>
<feature type="coiled-coil region" evidence="1">
    <location>
        <begin position="327"/>
        <end position="354"/>
    </location>
</feature>
<reference evidence="4 5" key="2">
    <citation type="submission" date="2020-04" db="EMBL/GenBank/DDBJ databases">
        <title>Complete genome sequence of Alteromonas pelagimontana 5.12T.</title>
        <authorList>
            <person name="Sinha R.K."/>
            <person name="Krishnan K.P."/>
            <person name="Kurian J.P."/>
        </authorList>
    </citation>
    <scope>NUCLEOTIDE SEQUENCE [LARGE SCALE GENOMIC DNA]</scope>
    <source>
        <strain evidence="4 5">5.12</strain>
    </source>
</reference>
<organism evidence="4 5">
    <name type="scientific">Alteromonas pelagimontana</name>
    <dbReference type="NCBI Taxonomy" id="1858656"/>
    <lineage>
        <taxon>Bacteria</taxon>
        <taxon>Pseudomonadati</taxon>
        <taxon>Pseudomonadota</taxon>
        <taxon>Gammaproteobacteria</taxon>
        <taxon>Alteromonadales</taxon>
        <taxon>Alteromonadaceae</taxon>
        <taxon>Alteromonas/Salinimonas group</taxon>
        <taxon>Alteromonas</taxon>
    </lineage>
</organism>
<evidence type="ECO:0000313" key="4">
    <source>
        <dbReference type="EMBL" id="QJR81543.1"/>
    </source>
</evidence>
<keyword evidence="5" id="KW-1185">Reference proteome</keyword>
<feature type="domain" description="HBM" evidence="3">
    <location>
        <begin position="29"/>
        <end position="261"/>
    </location>
</feature>
<dbReference type="RefSeq" id="WP_075610372.1">
    <property type="nucleotide sequence ID" value="NZ_CP052766.1"/>
</dbReference>
<gene>
    <name evidence="4" type="ORF">CA267_012560</name>
</gene>
<evidence type="ECO:0000256" key="1">
    <source>
        <dbReference type="SAM" id="Coils"/>
    </source>
</evidence>
<dbReference type="OrthoDB" id="8724845at2"/>
<proteinExistence type="predicted"/>
<dbReference type="KEGG" id="apel:CA267_012560"/>
<keyword evidence="2" id="KW-1133">Transmembrane helix</keyword>
<evidence type="ECO:0000313" key="5">
    <source>
        <dbReference type="Proteomes" id="UP000219285"/>
    </source>
</evidence>
<sequence length="358" mass="41238">MKFNSIKSRLLLMTLICVLGMSLLVASQHFFTQRLVSLHEQRDLLLRLGQDLLQMRRHEKDFLLRHQIDYFNRFNERADIFNNHLKALVPLFKEFSLPDKRAGELAQGVHDYQKLFQKVVHLQLQIGLNTAHGLQGELASVEAMLSRESAFAYGTQLYQQFVIAQLSIRNFLLTKDAYYQQQFDDAVNQAKMPLSDTSSSAAKALENYRQTFAKLADATTAMGITHQQGLTGDFRRQAHLVEAQLNQLDQDLQPMIELQENQVRTYSISIAGLTSVTLILLLIKSFATFHRAFANFVMFFYRCKRQYQKIDPRQLGFAEFKSLAELANDMVESRRDIERKLATAEARLEESTHVNPTQ</sequence>
<dbReference type="InterPro" id="IPR032255">
    <property type="entry name" value="HBM"/>
</dbReference>
<name>A0A6M4MEN7_9ALTE</name>
<dbReference type="AlphaFoldDB" id="A0A6M4MEN7"/>
<dbReference type="SMART" id="SM01358">
    <property type="entry name" value="HBM"/>
    <property type="match status" value="1"/>
</dbReference>
<evidence type="ECO:0000256" key="2">
    <source>
        <dbReference type="SAM" id="Phobius"/>
    </source>
</evidence>
<dbReference type="Proteomes" id="UP000219285">
    <property type="component" value="Chromosome"/>
</dbReference>
<protein>
    <submittedName>
        <fullName evidence="4">Chemotaxis protein</fullName>
    </submittedName>
</protein>
<keyword evidence="1" id="KW-0175">Coiled coil</keyword>
<accession>A0A6M4MEN7</accession>
<feature type="transmembrane region" description="Helical" evidence="2">
    <location>
        <begin position="263"/>
        <end position="283"/>
    </location>
</feature>
<keyword evidence="2" id="KW-0812">Transmembrane</keyword>
<reference evidence="5" key="1">
    <citation type="submission" date="2014-12" db="EMBL/GenBank/DDBJ databases">
        <title>Complete genome sequence of a multi-drug resistant Klebsiella pneumoniae.</title>
        <authorList>
            <person name="Hua X."/>
            <person name="Chen Q."/>
            <person name="Li X."/>
            <person name="Feng Y."/>
            <person name="Ruan Z."/>
            <person name="Yu Y."/>
        </authorList>
    </citation>
    <scope>NUCLEOTIDE SEQUENCE [LARGE SCALE GENOMIC DNA]</scope>
    <source>
        <strain evidence="5">5.12</strain>
    </source>
</reference>
<keyword evidence="2" id="KW-0472">Membrane</keyword>
<evidence type="ECO:0000259" key="3">
    <source>
        <dbReference type="SMART" id="SM01358"/>
    </source>
</evidence>